<protein>
    <submittedName>
        <fullName evidence="1">Uncharacterized protein</fullName>
    </submittedName>
</protein>
<proteinExistence type="predicted"/>
<comment type="caution">
    <text evidence="1">The sequence shown here is derived from an EMBL/GenBank/DDBJ whole genome shotgun (WGS) entry which is preliminary data.</text>
</comment>
<evidence type="ECO:0000313" key="2">
    <source>
        <dbReference type="Proteomes" id="UP000011134"/>
    </source>
</evidence>
<gene>
    <name evidence="1" type="ORF">C942_04532</name>
</gene>
<dbReference type="EMBL" id="AMZO01000006">
    <property type="protein sequence ID" value="ELR66833.1"/>
    <property type="molecule type" value="Genomic_DNA"/>
</dbReference>
<name>L8JF30_9GAMM</name>
<dbReference type="PATRIC" id="fig|1056511.3.peg.1361"/>
<evidence type="ECO:0000313" key="1">
    <source>
        <dbReference type="EMBL" id="ELR66833.1"/>
    </source>
</evidence>
<accession>L8JF30</accession>
<sequence length="41" mass="4553">MPLSDLVFAVNLSGYKNPILLVAFASVPEQYYLSMLNAYLS</sequence>
<dbReference type="Proteomes" id="UP000011134">
    <property type="component" value="Unassembled WGS sequence"/>
</dbReference>
<dbReference type="AlphaFoldDB" id="L8JF30"/>
<organism evidence="1 2">
    <name type="scientific">Photobacterium marinum</name>
    <dbReference type="NCBI Taxonomy" id="1056511"/>
    <lineage>
        <taxon>Bacteria</taxon>
        <taxon>Pseudomonadati</taxon>
        <taxon>Pseudomonadota</taxon>
        <taxon>Gammaproteobacteria</taxon>
        <taxon>Vibrionales</taxon>
        <taxon>Vibrionaceae</taxon>
        <taxon>Photobacterium</taxon>
    </lineage>
</organism>
<reference evidence="1 2" key="1">
    <citation type="submission" date="2012-12" db="EMBL/GenBank/DDBJ databases">
        <title>Genome Assembly of Photobacterium sp. AK15.</title>
        <authorList>
            <person name="Khatri I."/>
            <person name="Vaidya B."/>
            <person name="Srinivas T.N.R."/>
            <person name="Subramanian S."/>
            <person name="Pinnaka A."/>
        </authorList>
    </citation>
    <scope>NUCLEOTIDE SEQUENCE [LARGE SCALE GENOMIC DNA]</scope>
    <source>
        <strain evidence="1 2">AK15</strain>
    </source>
</reference>
<keyword evidence="2" id="KW-1185">Reference proteome</keyword>